<evidence type="ECO:0000256" key="2">
    <source>
        <dbReference type="PROSITE-ProRule" id="PRU00335"/>
    </source>
</evidence>
<dbReference type="RefSeq" id="WP_171689491.1">
    <property type="nucleotide sequence ID" value="NZ_WHOC01000049.1"/>
</dbReference>
<accession>A0ABX1Z1C4</accession>
<proteinExistence type="predicted"/>
<dbReference type="PRINTS" id="PR00455">
    <property type="entry name" value="HTHTETR"/>
</dbReference>
<keyword evidence="1 2" id="KW-0238">DNA-binding</keyword>
<dbReference type="SUPFAM" id="SSF46689">
    <property type="entry name" value="Homeodomain-like"/>
    <property type="match status" value="1"/>
</dbReference>
<dbReference type="Pfam" id="PF00440">
    <property type="entry name" value="TetR_N"/>
    <property type="match status" value="1"/>
</dbReference>
<evidence type="ECO:0000313" key="5">
    <source>
        <dbReference type="Proteomes" id="UP000658690"/>
    </source>
</evidence>
<protein>
    <submittedName>
        <fullName evidence="4">TetR family transcriptional regulator</fullName>
    </submittedName>
</protein>
<gene>
    <name evidence="4" type="ORF">GC102_10480</name>
</gene>
<evidence type="ECO:0000313" key="4">
    <source>
        <dbReference type="EMBL" id="NOU86199.1"/>
    </source>
</evidence>
<reference evidence="4 5" key="1">
    <citation type="submission" date="2019-10" db="EMBL/GenBank/DDBJ databases">
        <title>Description of Paenibacillus choica sp. nov.</title>
        <authorList>
            <person name="Carlier A."/>
            <person name="Qi S."/>
        </authorList>
    </citation>
    <scope>NUCLEOTIDE SEQUENCE [LARGE SCALE GENOMIC DNA]</scope>
    <source>
        <strain evidence="4 5">LMG 31460</strain>
    </source>
</reference>
<dbReference type="InterPro" id="IPR009057">
    <property type="entry name" value="Homeodomain-like_sf"/>
</dbReference>
<sequence>MSKNYKDIDRRVKRTRQFIQDALISLIAEKGFDALTVHEITERADVNRSTFYFHFMDKYDLLDQSVNEMLEKFAESLKSYDVNPDEKCPIERSAPLVQQFEHVAKHANFYKTMIGEKGIPSFAKRMKSAIEEAFYRKLEYSNMEHRQIPIPKDILCRYVASAHYGVIESWLEKDMPYSPAYMSSLLRELVKIGPLNAAGILKE</sequence>
<dbReference type="Proteomes" id="UP000658690">
    <property type="component" value="Unassembled WGS sequence"/>
</dbReference>
<dbReference type="InterPro" id="IPR039532">
    <property type="entry name" value="TetR_C_Firmicutes"/>
</dbReference>
<dbReference type="InterPro" id="IPR050624">
    <property type="entry name" value="HTH-type_Tx_Regulator"/>
</dbReference>
<dbReference type="Gene3D" id="1.10.357.10">
    <property type="entry name" value="Tetracycline Repressor, domain 2"/>
    <property type="match status" value="1"/>
</dbReference>
<evidence type="ECO:0000256" key="1">
    <source>
        <dbReference type="ARBA" id="ARBA00023125"/>
    </source>
</evidence>
<organism evidence="4 5">
    <name type="scientific">Paenibacillus germinis</name>
    <dbReference type="NCBI Taxonomy" id="2654979"/>
    <lineage>
        <taxon>Bacteria</taxon>
        <taxon>Bacillati</taxon>
        <taxon>Bacillota</taxon>
        <taxon>Bacilli</taxon>
        <taxon>Bacillales</taxon>
        <taxon>Paenibacillaceae</taxon>
        <taxon>Paenibacillus</taxon>
    </lineage>
</organism>
<comment type="caution">
    <text evidence="4">The sequence shown here is derived from an EMBL/GenBank/DDBJ whole genome shotgun (WGS) entry which is preliminary data.</text>
</comment>
<dbReference type="InterPro" id="IPR001647">
    <property type="entry name" value="HTH_TetR"/>
</dbReference>
<dbReference type="PROSITE" id="PS50977">
    <property type="entry name" value="HTH_TETR_2"/>
    <property type="match status" value="1"/>
</dbReference>
<evidence type="ECO:0000259" key="3">
    <source>
        <dbReference type="PROSITE" id="PS50977"/>
    </source>
</evidence>
<feature type="DNA-binding region" description="H-T-H motif" evidence="2">
    <location>
        <begin position="36"/>
        <end position="55"/>
    </location>
</feature>
<dbReference type="PANTHER" id="PTHR43479:SF23">
    <property type="entry name" value="HTH TETR-TYPE DOMAIN-CONTAINING PROTEIN"/>
    <property type="match status" value="1"/>
</dbReference>
<name>A0ABX1Z1C4_9BACL</name>
<dbReference type="EMBL" id="WHOC01000049">
    <property type="protein sequence ID" value="NOU86199.1"/>
    <property type="molecule type" value="Genomic_DNA"/>
</dbReference>
<feature type="domain" description="HTH tetR-type" evidence="3">
    <location>
        <begin position="13"/>
        <end position="73"/>
    </location>
</feature>
<dbReference type="Pfam" id="PF14278">
    <property type="entry name" value="TetR_C_8"/>
    <property type="match status" value="1"/>
</dbReference>
<dbReference type="PANTHER" id="PTHR43479">
    <property type="entry name" value="ACREF/ENVCD OPERON REPRESSOR-RELATED"/>
    <property type="match status" value="1"/>
</dbReference>
<keyword evidence="5" id="KW-1185">Reference proteome</keyword>